<dbReference type="PROSITE" id="PS00028">
    <property type="entry name" value="ZINC_FINGER_C2H2_1"/>
    <property type="match status" value="1"/>
</dbReference>
<feature type="domain" description="C2H2-type" evidence="3">
    <location>
        <begin position="253"/>
        <end position="282"/>
    </location>
</feature>
<feature type="region of interest" description="Disordered" evidence="2">
    <location>
        <begin position="61"/>
        <end position="83"/>
    </location>
</feature>
<dbReference type="GO" id="GO:0008270">
    <property type="term" value="F:zinc ion binding"/>
    <property type="evidence" value="ECO:0007669"/>
    <property type="project" value="UniProtKB-KW"/>
</dbReference>
<accession>A9V0Y6</accession>
<evidence type="ECO:0000256" key="2">
    <source>
        <dbReference type="SAM" id="MobiDB-lite"/>
    </source>
</evidence>
<keyword evidence="1" id="KW-0862">Zinc</keyword>
<dbReference type="Proteomes" id="UP000001357">
    <property type="component" value="Unassembled WGS sequence"/>
</dbReference>
<feature type="compositionally biased region" description="Low complexity" evidence="2">
    <location>
        <begin position="127"/>
        <end position="150"/>
    </location>
</feature>
<evidence type="ECO:0000313" key="5">
    <source>
        <dbReference type="Proteomes" id="UP000001357"/>
    </source>
</evidence>
<keyword evidence="1" id="KW-0863">Zinc-finger</keyword>
<feature type="non-terminal residue" evidence="4">
    <location>
        <position position="322"/>
    </location>
</feature>
<feature type="compositionally biased region" description="Low complexity" evidence="2">
    <location>
        <begin position="238"/>
        <end position="256"/>
    </location>
</feature>
<feature type="compositionally biased region" description="Basic residues" evidence="2">
    <location>
        <begin position="117"/>
        <end position="126"/>
    </location>
</feature>
<dbReference type="AlphaFoldDB" id="A9V0Y6"/>
<dbReference type="InterPro" id="IPR013087">
    <property type="entry name" value="Znf_C2H2_type"/>
</dbReference>
<proteinExistence type="predicted"/>
<dbReference type="KEGG" id="mbr:MONBRDRAFT_37311"/>
<gene>
    <name evidence="4" type="ORF">MONBRDRAFT_37311</name>
</gene>
<name>A9V0Y6_MONBE</name>
<sequence>MWHDEQWYTAIILVRHDDGEDPPYFDISFDDPSRTKILRVHHSDVLAGKKGRKLLNTVGHEKPPLYSAKVPDPNKAKRGSDDQASLRLKRLVDTAAEACRKAIANDEAIRQNANKAPSKKTPKRGTAKTPTKATRTTKGSGATPTTTTRRTSSRTRSKAASRESSAPSSPDATLAGELGGETLATQQSSGATPSGDAAKRARAASAEGDGAEGTTPSKAAAVTSPNSDGRQRGRRSAQRSSVESPASPSSGSLACSIDGCSKTYASTRSLLLHQKTAHGRKALNQPQVASPLRASVTSKETPLTPQAGSPMASGPTTPSTPT</sequence>
<evidence type="ECO:0000313" key="4">
    <source>
        <dbReference type="EMBL" id="EDQ88838.1"/>
    </source>
</evidence>
<keyword evidence="5" id="KW-1185">Reference proteome</keyword>
<dbReference type="RefSeq" id="XP_001746451.1">
    <property type="nucleotide sequence ID" value="XM_001746399.1"/>
</dbReference>
<dbReference type="InParanoid" id="A9V0Y6"/>
<dbReference type="PROSITE" id="PS50157">
    <property type="entry name" value="ZINC_FINGER_C2H2_2"/>
    <property type="match status" value="1"/>
</dbReference>
<feature type="compositionally biased region" description="Basic and acidic residues" evidence="2">
    <location>
        <begin position="72"/>
        <end position="81"/>
    </location>
</feature>
<feature type="compositionally biased region" description="Polar residues" evidence="2">
    <location>
        <begin position="183"/>
        <end position="192"/>
    </location>
</feature>
<dbReference type="EMBL" id="CH991553">
    <property type="protein sequence ID" value="EDQ88838.1"/>
    <property type="molecule type" value="Genomic_DNA"/>
</dbReference>
<reference evidence="4 5" key="1">
    <citation type="journal article" date="2008" name="Nature">
        <title>The genome of the choanoflagellate Monosiga brevicollis and the origin of metazoans.</title>
        <authorList>
            <consortium name="JGI Sequencing"/>
            <person name="King N."/>
            <person name="Westbrook M.J."/>
            <person name="Young S.L."/>
            <person name="Kuo A."/>
            <person name="Abedin M."/>
            <person name="Chapman J."/>
            <person name="Fairclough S."/>
            <person name="Hellsten U."/>
            <person name="Isogai Y."/>
            <person name="Letunic I."/>
            <person name="Marr M."/>
            <person name="Pincus D."/>
            <person name="Putnam N."/>
            <person name="Rokas A."/>
            <person name="Wright K.J."/>
            <person name="Zuzow R."/>
            <person name="Dirks W."/>
            <person name="Good M."/>
            <person name="Goodstein D."/>
            <person name="Lemons D."/>
            <person name="Li W."/>
            <person name="Lyons J.B."/>
            <person name="Morris A."/>
            <person name="Nichols S."/>
            <person name="Richter D.J."/>
            <person name="Salamov A."/>
            <person name="Bork P."/>
            <person name="Lim W.A."/>
            <person name="Manning G."/>
            <person name="Miller W.T."/>
            <person name="McGinnis W."/>
            <person name="Shapiro H."/>
            <person name="Tjian R."/>
            <person name="Grigoriev I.V."/>
            <person name="Rokhsar D."/>
        </authorList>
    </citation>
    <scope>NUCLEOTIDE SEQUENCE [LARGE SCALE GENOMIC DNA]</scope>
    <source>
        <strain evidence="5">MX1 / ATCC 50154</strain>
    </source>
</reference>
<evidence type="ECO:0000259" key="3">
    <source>
        <dbReference type="PROSITE" id="PS50157"/>
    </source>
</evidence>
<feature type="region of interest" description="Disordered" evidence="2">
    <location>
        <begin position="108"/>
        <end position="258"/>
    </location>
</feature>
<evidence type="ECO:0000256" key="1">
    <source>
        <dbReference type="PROSITE-ProRule" id="PRU00042"/>
    </source>
</evidence>
<keyword evidence="1" id="KW-0479">Metal-binding</keyword>
<dbReference type="GeneID" id="5891682"/>
<feature type="compositionally biased region" description="Polar residues" evidence="2">
    <location>
        <begin position="295"/>
        <end position="307"/>
    </location>
</feature>
<organism evidence="4 5">
    <name type="scientific">Monosiga brevicollis</name>
    <name type="common">Choanoflagellate</name>
    <dbReference type="NCBI Taxonomy" id="81824"/>
    <lineage>
        <taxon>Eukaryota</taxon>
        <taxon>Choanoflagellata</taxon>
        <taxon>Craspedida</taxon>
        <taxon>Salpingoecidae</taxon>
        <taxon>Monosiga</taxon>
    </lineage>
</organism>
<feature type="region of interest" description="Disordered" evidence="2">
    <location>
        <begin position="276"/>
        <end position="322"/>
    </location>
</feature>
<protein>
    <recommendedName>
        <fullName evidence="3">C2H2-type domain-containing protein</fullName>
    </recommendedName>
</protein>